<gene>
    <name evidence="1" type="ORF">ACFQ16_07950</name>
</gene>
<protein>
    <submittedName>
        <fullName evidence="1">Uncharacterized protein</fullName>
    </submittedName>
</protein>
<evidence type="ECO:0000313" key="1">
    <source>
        <dbReference type="EMBL" id="MFD0919673.1"/>
    </source>
</evidence>
<sequence length="143" mass="15585">MTTLSARTADVAAWLATQPLDELPPLANIRISSDWAAVAKNVAAEVQLGAGSDLIALAKWAEHLGTTVTVHPRNGYLNAAIVVPIGDHKLVLWNHIEGRSRTVLEHRRGAPITLGSVEIPPSVLWQAARLLEETEDVYGEEWR</sequence>
<proteinExistence type="predicted"/>
<dbReference type="EMBL" id="JBHTIW010000003">
    <property type="protein sequence ID" value="MFD0919673.1"/>
    <property type="molecule type" value="Genomic_DNA"/>
</dbReference>
<accession>A0ABW3FPF6</accession>
<keyword evidence="2" id="KW-1185">Reference proteome</keyword>
<comment type="caution">
    <text evidence="1">The sequence shown here is derived from an EMBL/GenBank/DDBJ whole genome shotgun (WGS) entry which is preliminary data.</text>
</comment>
<dbReference type="Proteomes" id="UP001597018">
    <property type="component" value="Unassembled WGS sequence"/>
</dbReference>
<dbReference type="RefSeq" id="WP_380757171.1">
    <property type="nucleotide sequence ID" value="NZ_JBHTIW010000003.1"/>
</dbReference>
<name>A0ABW3FPF6_9PSEU</name>
<organism evidence="1 2">
    <name type="scientific">Saccharopolyspora rosea</name>
    <dbReference type="NCBI Taxonomy" id="524884"/>
    <lineage>
        <taxon>Bacteria</taxon>
        <taxon>Bacillati</taxon>
        <taxon>Actinomycetota</taxon>
        <taxon>Actinomycetes</taxon>
        <taxon>Pseudonocardiales</taxon>
        <taxon>Pseudonocardiaceae</taxon>
        <taxon>Saccharopolyspora</taxon>
    </lineage>
</organism>
<reference evidence="2" key="1">
    <citation type="journal article" date="2019" name="Int. J. Syst. Evol. Microbiol.">
        <title>The Global Catalogue of Microorganisms (GCM) 10K type strain sequencing project: providing services to taxonomists for standard genome sequencing and annotation.</title>
        <authorList>
            <consortium name="The Broad Institute Genomics Platform"/>
            <consortium name="The Broad Institute Genome Sequencing Center for Infectious Disease"/>
            <person name="Wu L."/>
            <person name="Ma J."/>
        </authorList>
    </citation>
    <scope>NUCLEOTIDE SEQUENCE [LARGE SCALE GENOMIC DNA]</scope>
    <source>
        <strain evidence="2">CCUG 56401</strain>
    </source>
</reference>
<evidence type="ECO:0000313" key="2">
    <source>
        <dbReference type="Proteomes" id="UP001597018"/>
    </source>
</evidence>